<proteinExistence type="predicted"/>
<evidence type="ECO:0000313" key="4">
    <source>
        <dbReference type="EMBL" id="MFC3226683.1"/>
    </source>
</evidence>
<name>A0ABV7KWD1_9PROT</name>
<comment type="caution">
    <text evidence="4">The sequence shown here is derived from an EMBL/GenBank/DDBJ whole genome shotgun (WGS) entry which is preliminary data.</text>
</comment>
<evidence type="ECO:0000256" key="1">
    <source>
        <dbReference type="ARBA" id="ARBA00022679"/>
    </source>
</evidence>
<protein>
    <submittedName>
        <fullName evidence="4">GNAT family N-acetyltransferase</fullName>
        <ecNumber evidence="4">2.3.1.-</ecNumber>
    </submittedName>
</protein>
<dbReference type="PANTHER" id="PTHR43800:SF1">
    <property type="entry name" value="PEPTIDYL-LYSINE N-ACETYLTRANSFERASE YJAB"/>
    <property type="match status" value="1"/>
</dbReference>
<gene>
    <name evidence="4" type="ORF">ACFOGJ_05535</name>
</gene>
<dbReference type="InterPro" id="IPR016181">
    <property type="entry name" value="Acyl_CoA_acyltransferase"/>
</dbReference>
<feature type="domain" description="N-acetyltransferase" evidence="3">
    <location>
        <begin position="4"/>
        <end position="157"/>
    </location>
</feature>
<dbReference type="RefSeq" id="WP_379898774.1">
    <property type="nucleotide sequence ID" value="NZ_JBHRTR010000015.1"/>
</dbReference>
<accession>A0ABV7KWD1</accession>
<keyword evidence="2 4" id="KW-0012">Acyltransferase</keyword>
<dbReference type="PANTHER" id="PTHR43800">
    <property type="entry name" value="PEPTIDYL-LYSINE N-ACETYLTRANSFERASE YJAB"/>
    <property type="match status" value="1"/>
</dbReference>
<evidence type="ECO:0000313" key="5">
    <source>
        <dbReference type="Proteomes" id="UP001595528"/>
    </source>
</evidence>
<dbReference type="Proteomes" id="UP001595528">
    <property type="component" value="Unassembled WGS sequence"/>
</dbReference>
<dbReference type="EMBL" id="JBHRTR010000015">
    <property type="protein sequence ID" value="MFC3226683.1"/>
    <property type="molecule type" value="Genomic_DNA"/>
</dbReference>
<evidence type="ECO:0000256" key="2">
    <source>
        <dbReference type="ARBA" id="ARBA00023315"/>
    </source>
</evidence>
<dbReference type="PROSITE" id="PS51186">
    <property type="entry name" value="GNAT"/>
    <property type="match status" value="1"/>
</dbReference>
<dbReference type="CDD" id="cd04301">
    <property type="entry name" value="NAT_SF"/>
    <property type="match status" value="1"/>
</dbReference>
<dbReference type="GO" id="GO:0016746">
    <property type="term" value="F:acyltransferase activity"/>
    <property type="evidence" value="ECO:0007669"/>
    <property type="project" value="UniProtKB-KW"/>
</dbReference>
<evidence type="ECO:0000259" key="3">
    <source>
        <dbReference type="PROSITE" id="PS51186"/>
    </source>
</evidence>
<dbReference type="InterPro" id="IPR000182">
    <property type="entry name" value="GNAT_dom"/>
</dbReference>
<sequence>MDDYLIRLARPEEAVLMPDLEIEAARRFAQIGRPEIADLPAQPVAFYRDCAAAGSLWVPAMAQSPDGPPLGLAAAARRDGMAWLAELDVVPAHGQRGLGRRLVEAVIAWAAGEGLPAVVLTTFRDIPFNAPFYSRIGFRPFVPGPGHPFLAEVRRTEQASGLDRMSPRVAMRLDLTPKRFRSSPP</sequence>
<dbReference type="EC" id="2.3.1.-" evidence="4"/>
<keyword evidence="5" id="KW-1185">Reference proteome</keyword>
<keyword evidence="1 4" id="KW-0808">Transferase</keyword>
<dbReference type="Pfam" id="PF00583">
    <property type="entry name" value="Acetyltransf_1"/>
    <property type="match status" value="1"/>
</dbReference>
<dbReference type="Gene3D" id="3.40.630.30">
    <property type="match status" value="1"/>
</dbReference>
<dbReference type="SUPFAM" id="SSF55729">
    <property type="entry name" value="Acyl-CoA N-acyltransferases (Nat)"/>
    <property type="match status" value="1"/>
</dbReference>
<organism evidence="4 5">
    <name type="scientific">Marinibaculum pumilum</name>
    <dbReference type="NCBI Taxonomy" id="1766165"/>
    <lineage>
        <taxon>Bacteria</taxon>
        <taxon>Pseudomonadati</taxon>
        <taxon>Pseudomonadota</taxon>
        <taxon>Alphaproteobacteria</taxon>
        <taxon>Rhodospirillales</taxon>
        <taxon>Rhodospirillaceae</taxon>
        <taxon>Marinibaculum</taxon>
    </lineage>
</organism>
<reference evidence="5" key="1">
    <citation type="journal article" date="2019" name="Int. J. Syst. Evol. Microbiol.">
        <title>The Global Catalogue of Microorganisms (GCM) 10K type strain sequencing project: providing services to taxonomists for standard genome sequencing and annotation.</title>
        <authorList>
            <consortium name="The Broad Institute Genomics Platform"/>
            <consortium name="The Broad Institute Genome Sequencing Center for Infectious Disease"/>
            <person name="Wu L."/>
            <person name="Ma J."/>
        </authorList>
    </citation>
    <scope>NUCLEOTIDE SEQUENCE [LARGE SCALE GENOMIC DNA]</scope>
    <source>
        <strain evidence="5">KCTC 42964</strain>
    </source>
</reference>